<reference evidence="6 7" key="1">
    <citation type="submission" date="2014-04" db="EMBL/GenBank/DDBJ databases">
        <title>A new species of microsporidia sheds light on the evolution of extreme parasitism.</title>
        <authorList>
            <person name="Haag K.L."/>
            <person name="James T.Y."/>
            <person name="Larsson R."/>
            <person name="Schaer T.M."/>
            <person name="Refardt D."/>
            <person name="Pombert J.-F."/>
            <person name="Ebert D."/>
        </authorList>
    </citation>
    <scope>NUCLEOTIDE SEQUENCE [LARGE SCALE GENOMIC DNA]</scope>
    <source>
        <strain evidence="6 7">UGP3</strain>
        <tissue evidence="6">Spores</tissue>
    </source>
</reference>
<dbReference type="PANTHER" id="PTHR42980:SF1">
    <property type="entry name" value="2-OXOISOVALERATE DEHYDROGENASE SUBUNIT BETA, MITOCHONDRIAL"/>
    <property type="match status" value="1"/>
</dbReference>
<dbReference type="FunFam" id="3.40.50.920:FF:000001">
    <property type="entry name" value="Pyruvate dehydrogenase E1 beta subunit"/>
    <property type="match status" value="1"/>
</dbReference>
<dbReference type="Proteomes" id="UP000029725">
    <property type="component" value="Unassembled WGS sequence"/>
</dbReference>
<proteinExistence type="predicted"/>
<name>A0A098VRD5_9MICR</name>
<dbReference type="FunFam" id="3.40.50.970:FF:000001">
    <property type="entry name" value="Pyruvate dehydrogenase E1 beta subunit"/>
    <property type="match status" value="1"/>
</dbReference>
<dbReference type="GO" id="GO:0009083">
    <property type="term" value="P:branched-chain amino acid catabolic process"/>
    <property type="evidence" value="ECO:0007669"/>
    <property type="project" value="TreeGrafter"/>
</dbReference>
<feature type="domain" description="Transketolase-like pyrimidine-binding" evidence="5">
    <location>
        <begin position="1"/>
        <end position="122"/>
    </location>
</feature>
<keyword evidence="7" id="KW-1185">Reference proteome</keyword>
<dbReference type="GO" id="GO:0003863">
    <property type="term" value="F:branched-chain 2-oxo acid dehydrogenase activity"/>
    <property type="evidence" value="ECO:0007669"/>
    <property type="project" value="UniProtKB-EC"/>
</dbReference>
<dbReference type="InterPro" id="IPR033248">
    <property type="entry name" value="Transketolase_C"/>
</dbReference>
<dbReference type="SMART" id="SM00861">
    <property type="entry name" value="Transket_pyr"/>
    <property type="match status" value="1"/>
</dbReference>
<dbReference type="EC" id="1.2.4.4" evidence="2"/>
<accession>A0A098VRD5</accession>
<evidence type="ECO:0000256" key="4">
    <source>
        <dbReference type="ARBA" id="ARBA00051764"/>
    </source>
</evidence>
<gene>
    <name evidence="6" type="ORF">DI09_30p290</name>
</gene>
<dbReference type="VEuPathDB" id="MicrosporidiaDB:DI09_30p290"/>
<dbReference type="InterPro" id="IPR029061">
    <property type="entry name" value="THDP-binding"/>
</dbReference>
<comment type="caution">
    <text evidence="6">The sequence shown here is derived from an EMBL/GenBank/DDBJ whole genome shotgun (WGS) entry which is preliminary data.</text>
</comment>
<dbReference type="InterPro" id="IPR009014">
    <property type="entry name" value="Transketo_C/PFOR_II"/>
</dbReference>
<evidence type="ECO:0000256" key="2">
    <source>
        <dbReference type="ARBA" id="ARBA00012277"/>
    </source>
</evidence>
<organism evidence="6 7">
    <name type="scientific">Mitosporidium daphniae</name>
    <dbReference type="NCBI Taxonomy" id="1485682"/>
    <lineage>
        <taxon>Eukaryota</taxon>
        <taxon>Fungi</taxon>
        <taxon>Fungi incertae sedis</taxon>
        <taxon>Microsporidia</taxon>
        <taxon>Mitosporidium</taxon>
    </lineage>
</organism>
<protein>
    <recommendedName>
        <fullName evidence="2">3-methyl-2-oxobutanoate dehydrogenase (2-methylpropanoyl-transferring)</fullName>
        <ecNumber evidence="2">1.2.4.4</ecNumber>
    </recommendedName>
</protein>
<dbReference type="EMBL" id="JMKJ01000233">
    <property type="protein sequence ID" value="KGG51613.1"/>
    <property type="molecule type" value="Genomic_DNA"/>
</dbReference>
<evidence type="ECO:0000259" key="5">
    <source>
        <dbReference type="SMART" id="SM00861"/>
    </source>
</evidence>
<dbReference type="OrthoDB" id="878at2759"/>
<comment type="catalytic activity">
    <reaction evidence="4">
        <text>N(6)-[(R)-lipoyl]-L-lysyl-[protein] + 3-methyl-2-oxobutanoate + H(+) = N(6)-[(R)-S(8)-2-methylpropanoyldihydrolipoyl]-L-lysyl-[protein] + CO2</text>
        <dbReference type="Rhea" id="RHEA:13457"/>
        <dbReference type="Rhea" id="RHEA-COMP:10474"/>
        <dbReference type="Rhea" id="RHEA-COMP:10497"/>
        <dbReference type="ChEBI" id="CHEBI:11851"/>
        <dbReference type="ChEBI" id="CHEBI:15378"/>
        <dbReference type="ChEBI" id="CHEBI:16526"/>
        <dbReference type="ChEBI" id="CHEBI:83099"/>
        <dbReference type="ChEBI" id="CHEBI:83142"/>
        <dbReference type="EC" id="1.2.4.4"/>
    </reaction>
    <physiologicalReaction direction="left-to-right" evidence="4">
        <dbReference type="Rhea" id="RHEA:13458"/>
    </physiologicalReaction>
</comment>
<dbReference type="AlphaFoldDB" id="A0A098VRD5"/>
<evidence type="ECO:0000256" key="1">
    <source>
        <dbReference type="ARBA" id="ARBA00001964"/>
    </source>
</evidence>
<dbReference type="SUPFAM" id="SSF52922">
    <property type="entry name" value="TK C-terminal domain-like"/>
    <property type="match status" value="1"/>
</dbReference>
<comment type="cofactor">
    <cofactor evidence="1">
        <name>thiamine diphosphate</name>
        <dbReference type="ChEBI" id="CHEBI:58937"/>
    </cofactor>
</comment>
<sequence>MVLGIVGFGIGLAAQGTTAIAEIQFVDYIFPAFDQIVNEAAKLRYRSGGDFNCGKLTIRAPYSAVGHGGHYHSQSPEAYFSHCPGIKIVTPRSPSQAKGLLRASILDPNPVIFFEPKILYRTSVEEIPIDDYTLPLGKAEVVDEGNDVTLVGWGAQINVLKAASSMAKTELGVSCELIDLRTISPWDFETVEKTGRLVISHEAPVTSGFGAEIAATIQEACLLSLCAPIRRVCGWDTHFPLIFEKLYLPNAYRCYDAIKRAISY</sequence>
<dbReference type="RefSeq" id="XP_013238040.1">
    <property type="nucleotide sequence ID" value="XM_013382586.1"/>
</dbReference>
<dbReference type="InterPro" id="IPR005475">
    <property type="entry name" value="Transketolase-like_Pyr-bd"/>
</dbReference>
<dbReference type="GeneID" id="25259520"/>
<dbReference type="GO" id="GO:0006091">
    <property type="term" value="P:generation of precursor metabolites and energy"/>
    <property type="evidence" value="ECO:0007669"/>
    <property type="project" value="UniProtKB-ARBA"/>
</dbReference>
<dbReference type="Pfam" id="PF02779">
    <property type="entry name" value="Transket_pyr"/>
    <property type="match status" value="1"/>
</dbReference>
<dbReference type="SUPFAM" id="SSF52518">
    <property type="entry name" value="Thiamin diphosphate-binding fold (THDP-binding)"/>
    <property type="match status" value="1"/>
</dbReference>
<dbReference type="Gene3D" id="3.40.50.920">
    <property type="match status" value="1"/>
</dbReference>
<evidence type="ECO:0000313" key="6">
    <source>
        <dbReference type="EMBL" id="KGG51613.1"/>
    </source>
</evidence>
<dbReference type="Gene3D" id="3.40.50.970">
    <property type="match status" value="1"/>
</dbReference>
<dbReference type="PANTHER" id="PTHR42980">
    <property type="entry name" value="2-OXOISOVALERATE DEHYDROGENASE SUBUNIT BETA-RELATED"/>
    <property type="match status" value="1"/>
</dbReference>
<dbReference type="Pfam" id="PF02780">
    <property type="entry name" value="Transketolase_C"/>
    <property type="match status" value="1"/>
</dbReference>
<keyword evidence="3" id="KW-0560">Oxidoreductase</keyword>
<evidence type="ECO:0000313" key="7">
    <source>
        <dbReference type="Proteomes" id="UP000029725"/>
    </source>
</evidence>
<dbReference type="GO" id="GO:0007584">
    <property type="term" value="P:response to nutrient"/>
    <property type="evidence" value="ECO:0007669"/>
    <property type="project" value="TreeGrafter"/>
</dbReference>
<evidence type="ECO:0000256" key="3">
    <source>
        <dbReference type="ARBA" id="ARBA00023002"/>
    </source>
</evidence>
<dbReference type="HOGENOM" id="CLU_012907_1_0_1"/>